<dbReference type="Proteomes" id="UP000010862">
    <property type="component" value="Chromosome 1"/>
</dbReference>
<evidence type="ECO:0000313" key="3">
    <source>
        <dbReference type="EMBL" id="EGQ17211.1"/>
    </source>
</evidence>
<dbReference type="Proteomes" id="UP000007820">
    <property type="component" value="Unassembled WGS sequence"/>
</dbReference>
<organism evidence="3 4">
    <name type="scientific">Prevotella dentalis (strain ATCC 49559 / DSM 3688 / JCM 13448 / NCTC 12043 / ES 2772)</name>
    <name type="common">Mitsuokella dentalis</name>
    <dbReference type="NCBI Taxonomy" id="908937"/>
    <lineage>
        <taxon>Bacteria</taxon>
        <taxon>Pseudomonadati</taxon>
        <taxon>Bacteroidota</taxon>
        <taxon>Bacteroidia</taxon>
        <taxon>Bacteroidales</taxon>
        <taxon>Prevotellaceae</taxon>
        <taxon>Prevotella</taxon>
    </lineage>
</organism>
<reference evidence="2" key="2">
    <citation type="submission" date="2012-02" db="EMBL/GenBank/DDBJ databases">
        <title>Complete sequence of chromosome 1 of Prevotella dentalis DSM 3688.</title>
        <authorList>
            <consortium name="US DOE Joint Genome Institute (JGI-PGF)"/>
            <person name="Lucas S."/>
            <person name="Copeland A."/>
            <person name="Lapidus A."/>
            <person name="Glavina del Rio T."/>
            <person name="Dalin E."/>
            <person name="Tice H."/>
            <person name="Bruce D."/>
            <person name="Goodwin L."/>
            <person name="Pitluck S."/>
            <person name="Peters L."/>
            <person name="Mikhailova N."/>
            <person name="Chertkov O."/>
            <person name="Kyrpides N."/>
            <person name="Mavromatis K."/>
            <person name="Ivanova N."/>
            <person name="Brettin T."/>
            <person name="Detter J.C."/>
            <person name="Han C."/>
            <person name="Larimer F."/>
            <person name="Land M."/>
            <person name="Hauser L."/>
            <person name="Markowitz V."/>
            <person name="Cheng J.-F."/>
            <person name="Hugenholtz P."/>
            <person name="Woyke T."/>
            <person name="Wu D."/>
            <person name="Gronow S."/>
            <person name="Wellnitz S."/>
            <person name="Brambilla E."/>
            <person name="Klenk H.-P."/>
            <person name="Eisen J.A."/>
        </authorList>
    </citation>
    <scope>NUCLEOTIDE SEQUENCE</scope>
    <source>
        <strain evidence="2">DSM 3688</strain>
    </source>
</reference>
<dbReference type="EMBL" id="CP003368">
    <property type="protein sequence ID" value="AGB27846.1"/>
    <property type="molecule type" value="Genomic_DNA"/>
</dbReference>
<evidence type="ECO:0000313" key="4">
    <source>
        <dbReference type="Proteomes" id="UP000007820"/>
    </source>
</evidence>
<dbReference type="OrthoDB" id="1041782at2"/>
<dbReference type="InterPro" id="IPR025590">
    <property type="entry name" value="DUF4348"/>
</dbReference>
<dbReference type="EMBL" id="AFPW01000004">
    <property type="protein sequence ID" value="EGQ17211.1"/>
    <property type="molecule type" value="Genomic_DNA"/>
</dbReference>
<keyword evidence="1" id="KW-0732">Signal</keyword>
<feature type="signal peptide" evidence="1">
    <location>
        <begin position="1"/>
        <end position="22"/>
    </location>
</feature>
<dbReference type="PATRIC" id="fig|908937.9.peg.495"/>
<proteinExistence type="predicted"/>
<reference evidence="5" key="3">
    <citation type="submission" date="2012-02" db="EMBL/GenBank/DDBJ databases">
        <title>Complete sequence of chromosome 1 of Prevotella dentalis DSM 3688.</title>
        <authorList>
            <person name="Lucas S."/>
            <person name="Copeland A."/>
            <person name="Lapidus A."/>
            <person name="Glavina del Rio T."/>
            <person name="Dalin E."/>
            <person name="Tice H."/>
            <person name="Bruce D."/>
            <person name="Goodwin L."/>
            <person name="Pitluck S."/>
            <person name="Peters L."/>
            <person name="Mikhailova N."/>
            <person name="Chertkov O."/>
            <person name="Kyrpides N."/>
            <person name="Mavromatis K."/>
            <person name="Ivanova N."/>
            <person name="Brettin T."/>
            <person name="Detter J.C."/>
            <person name="Han C."/>
            <person name="Larimer F."/>
            <person name="Land M."/>
            <person name="Hauser L."/>
            <person name="Markowitz V."/>
            <person name="Cheng J.-F."/>
            <person name="Hugenholtz P."/>
            <person name="Woyke T."/>
            <person name="Wu D."/>
            <person name="Gronow S."/>
            <person name="Wellnitz S."/>
            <person name="Brambilla E."/>
            <person name="Klenk H.-P."/>
            <person name="Eisen J.A."/>
        </authorList>
    </citation>
    <scope>NUCLEOTIDE SEQUENCE [LARGE SCALE GENOMIC DNA]</scope>
    <source>
        <strain evidence="5">ATCC 49559 / DSM 3688 / JCM 13448 / NCTC 12043 / ES 2772</strain>
    </source>
</reference>
<dbReference type="AlphaFoldDB" id="F9D0B8"/>
<dbReference type="STRING" id="908937.Prede_0477"/>
<keyword evidence="5" id="KW-1185">Reference proteome</keyword>
<dbReference type="HOGENOM" id="CLU_978802_0_0_10"/>
<evidence type="ECO:0000256" key="1">
    <source>
        <dbReference type="SAM" id="SignalP"/>
    </source>
</evidence>
<sequence>MNDFMRKVLLFAVLSAALLTVLVPTGCIHKKAEAQDSLQADSLAADTSAADSAESIISETPMPKAADELFDDFVFNFAANRKLQWRRIVFPLPVYRDGKLEKKIGRDAWKMERFFMRQEYYTLIFDNERQKNLVKDTTIDHVVIEKIFFRLKTVQQFLFNRVNGEWMLTSMNYKPMYQNQNASFLKFYQRFATDSAFQVRSMADEVQFTAPDPEDDFSTISGVMMPQQWPDFKPSLIPSGIIYNILYGQKYTESGKKIFLIRGIANGLEIEMTFKRMGGHWKLTKFNS</sequence>
<feature type="chain" id="PRO_5007914171" description="Lipoprotein" evidence="1">
    <location>
        <begin position="23"/>
        <end position="288"/>
    </location>
</feature>
<reference evidence="3 4" key="1">
    <citation type="submission" date="2011-04" db="EMBL/GenBank/DDBJ databases">
        <authorList>
            <person name="Muzny D."/>
            <person name="Qin X."/>
            <person name="Deng J."/>
            <person name="Jiang H."/>
            <person name="Liu Y."/>
            <person name="Qu J."/>
            <person name="Song X.-Z."/>
            <person name="Zhang L."/>
            <person name="Thornton R."/>
            <person name="Coyle M."/>
            <person name="Francisco L."/>
            <person name="Jackson L."/>
            <person name="Javaid M."/>
            <person name="Korchina V."/>
            <person name="Kovar C."/>
            <person name="Mata R."/>
            <person name="Mathew T."/>
            <person name="Ngo R."/>
            <person name="Nguyen L."/>
            <person name="Nguyen N."/>
            <person name="Okwuonu G."/>
            <person name="Ongeri F."/>
            <person name="Pham C."/>
            <person name="Simmons D."/>
            <person name="Wilczek-Boney K."/>
            <person name="Hale W."/>
            <person name="Jakkamsetti A."/>
            <person name="Pham P."/>
            <person name="Ruth R."/>
            <person name="San Lucas F."/>
            <person name="Warren J."/>
            <person name="Zhang J."/>
            <person name="Zhao Z."/>
            <person name="Zhou C."/>
            <person name="Zhu D."/>
            <person name="Lee S."/>
            <person name="Bess C."/>
            <person name="Blankenburg K."/>
            <person name="Forbes L."/>
            <person name="Fu Q."/>
            <person name="Gubbala S."/>
            <person name="Hirani K."/>
            <person name="Jayaseelan J.C."/>
            <person name="Lara F."/>
            <person name="Munidasa M."/>
            <person name="Palculict T."/>
            <person name="Patil S."/>
            <person name="Pu L.-L."/>
            <person name="Saada N."/>
            <person name="Tang L."/>
            <person name="Weissenberger G."/>
            <person name="Zhu Y."/>
            <person name="Hemphill L."/>
            <person name="Shang Y."/>
            <person name="Youmans B."/>
            <person name="Ayvaz T."/>
            <person name="Ross M."/>
            <person name="Santibanez J."/>
            <person name="Aqrawi P."/>
            <person name="Gross S."/>
            <person name="Joshi V."/>
            <person name="Fowler G."/>
            <person name="Nazareth L."/>
            <person name="Reid J."/>
            <person name="Worley K."/>
            <person name="Petrosino J."/>
            <person name="Highlander S."/>
            <person name="Gibbs R."/>
        </authorList>
    </citation>
    <scope>NUCLEOTIDE SEQUENCE [LARGE SCALE GENOMIC DNA]</scope>
    <source>
        <strain evidence="3 4">DSM 3688</strain>
    </source>
</reference>
<protein>
    <recommendedName>
        <fullName evidence="6">Lipoprotein</fullName>
    </recommendedName>
</protein>
<evidence type="ECO:0000313" key="5">
    <source>
        <dbReference type="Proteomes" id="UP000010862"/>
    </source>
</evidence>
<evidence type="ECO:0000313" key="2">
    <source>
        <dbReference type="EMBL" id="AGB27846.1"/>
    </source>
</evidence>
<dbReference type="Pfam" id="PF14254">
    <property type="entry name" value="DUF4348"/>
    <property type="match status" value="1"/>
</dbReference>
<name>F9D0B8_PREDD</name>
<dbReference type="eggNOG" id="ENOG50324VM">
    <property type="taxonomic scope" value="Bacteria"/>
</dbReference>
<gene>
    <name evidence="2" type="ordered locus">Prede_0477</name>
    <name evidence="3" type="ORF">HMPREF9136_0296</name>
</gene>
<evidence type="ECO:0008006" key="6">
    <source>
        <dbReference type="Google" id="ProtNLM"/>
    </source>
</evidence>
<dbReference type="KEGG" id="pdt:Prede_0477"/>
<accession>F9D0B8</accession>